<proteinExistence type="predicted"/>
<feature type="region of interest" description="Disordered" evidence="1">
    <location>
        <begin position="1"/>
        <end position="26"/>
    </location>
</feature>
<organism evidence="2">
    <name type="scientific">Rhizophora mucronata</name>
    <name type="common">Asiatic mangrove</name>
    <dbReference type="NCBI Taxonomy" id="61149"/>
    <lineage>
        <taxon>Eukaryota</taxon>
        <taxon>Viridiplantae</taxon>
        <taxon>Streptophyta</taxon>
        <taxon>Embryophyta</taxon>
        <taxon>Tracheophyta</taxon>
        <taxon>Spermatophyta</taxon>
        <taxon>Magnoliopsida</taxon>
        <taxon>eudicotyledons</taxon>
        <taxon>Gunneridae</taxon>
        <taxon>Pentapetalae</taxon>
        <taxon>rosids</taxon>
        <taxon>fabids</taxon>
        <taxon>Malpighiales</taxon>
        <taxon>Rhizophoraceae</taxon>
        <taxon>Rhizophora</taxon>
    </lineage>
</organism>
<name>A0A2P2NAM4_RHIMU</name>
<sequence>MSWGQQSLTRHLPTNKHKPSMENGQA</sequence>
<accession>A0A2P2NAM4</accession>
<evidence type="ECO:0000256" key="1">
    <source>
        <dbReference type="SAM" id="MobiDB-lite"/>
    </source>
</evidence>
<dbReference type="EMBL" id="GGEC01059029">
    <property type="protein sequence ID" value="MBX39513.1"/>
    <property type="molecule type" value="Transcribed_RNA"/>
</dbReference>
<evidence type="ECO:0000313" key="2">
    <source>
        <dbReference type="EMBL" id="MBX39513.1"/>
    </source>
</evidence>
<reference evidence="2" key="1">
    <citation type="submission" date="2018-02" db="EMBL/GenBank/DDBJ databases">
        <title>Rhizophora mucronata_Transcriptome.</title>
        <authorList>
            <person name="Meera S.P."/>
            <person name="Sreeshan A."/>
            <person name="Augustine A."/>
        </authorList>
    </citation>
    <scope>NUCLEOTIDE SEQUENCE</scope>
    <source>
        <tissue evidence="2">Leaf</tissue>
    </source>
</reference>
<protein>
    <submittedName>
        <fullName evidence="2">Uncharacterized protein</fullName>
    </submittedName>
</protein>
<dbReference type="AlphaFoldDB" id="A0A2P2NAM4"/>